<organism evidence="13 14">
    <name type="scientific">Gaoshiqia sediminis</name>
    <dbReference type="NCBI Taxonomy" id="2986998"/>
    <lineage>
        <taxon>Bacteria</taxon>
        <taxon>Pseudomonadati</taxon>
        <taxon>Bacteroidota</taxon>
        <taxon>Bacteroidia</taxon>
        <taxon>Marinilabiliales</taxon>
        <taxon>Prolixibacteraceae</taxon>
        <taxon>Gaoshiqia</taxon>
    </lineage>
</organism>
<comment type="caution">
    <text evidence="13">The sequence shown here is derived from an EMBL/GenBank/DDBJ whole genome shotgun (WGS) entry which is preliminary data.</text>
</comment>
<evidence type="ECO:0000256" key="4">
    <source>
        <dbReference type="ARBA" id="ARBA00022723"/>
    </source>
</evidence>
<evidence type="ECO:0000259" key="12">
    <source>
        <dbReference type="PROSITE" id="PS50146"/>
    </source>
</evidence>
<dbReference type="InterPro" id="IPR001206">
    <property type="entry name" value="Diacylglycerol_kinase_cat_dom"/>
</dbReference>
<dbReference type="GO" id="GO:0005886">
    <property type="term" value="C:plasma membrane"/>
    <property type="evidence" value="ECO:0007669"/>
    <property type="project" value="TreeGrafter"/>
</dbReference>
<evidence type="ECO:0000313" key="14">
    <source>
        <dbReference type="Proteomes" id="UP001163821"/>
    </source>
</evidence>
<keyword evidence="8" id="KW-0460">Magnesium</keyword>
<dbReference type="InterPro" id="IPR045540">
    <property type="entry name" value="YegS/DAGK_C"/>
</dbReference>
<dbReference type="GO" id="GO:0005524">
    <property type="term" value="F:ATP binding"/>
    <property type="evidence" value="ECO:0007669"/>
    <property type="project" value="UniProtKB-KW"/>
</dbReference>
<evidence type="ECO:0000256" key="11">
    <source>
        <dbReference type="ARBA" id="ARBA00023264"/>
    </source>
</evidence>
<keyword evidence="14" id="KW-1185">Reference proteome</keyword>
<dbReference type="PANTHER" id="PTHR12358:SF106">
    <property type="entry name" value="LIPID KINASE YEGS"/>
    <property type="match status" value="1"/>
</dbReference>
<accession>A0AA42C8H5</accession>
<keyword evidence="2" id="KW-0444">Lipid biosynthesis</keyword>
<keyword evidence="10" id="KW-0594">Phospholipid biosynthesis</keyword>
<proteinExistence type="predicted"/>
<comment type="cofactor">
    <cofactor evidence="1">
        <name>Mg(2+)</name>
        <dbReference type="ChEBI" id="CHEBI:18420"/>
    </cofactor>
</comment>
<evidence type="ECO:0000256" key="10">
    <source>
        <dbReference type="ARBA" id="ARBA00023209"/>
    </source>
</evidence>
<dbReference type="EMBL" id="JAPAAF010000001">
    <property type="protein sequence ID" value="MCW0481217.1"/>
    <property type="molecule type" value="Genomic_DNA"/>
</dbReference>
<dbReference type="Proteomes" id="UP001163821">
    <property type="component" value="Unassembled WGS sequence"/>
</dbReference>
<keyword evidence="6 13" id="KW-0418">Kinase</keyword>
<dbReference type="SMART" id="SM00046">
    <property type="entry name" value="DAGKc"/>
    <property type="match status" value="1"/>
</dbReference>
<dbReference type="NCBIfam" id="TIGR00147">
    <property type="entry name" value="YegS/Rv2252/BmrU family lipid kinase"/>
    <property type="match status" value="1"/>
</dbReference>
<dbReference type="PROSITE" id="PS50146">
    <property type="entry name" value="DAGK"/>
    <property type="match status" value="1"/>
</dbReference>
<keyword evidence="4" id="KW-0479">Metal-binding</keyword>
<evidence type="ECO:0000256" key="3">
    <source>
        <dbReference type="ARBA" id="ARBA00022679"/>
    </source>
</evidence>
<sequence length="295" mass="32907">MTKPSRPRILFIVNPNAGKRNARHLHHRLKPYNAEIDIRFSEHPGHASRVVREELDNYEIFVAAGGDGTVNEVASSLAGTDKKLAVYPSGSGNGFAREFGFEKNINQLMTSIRRDQTIKTDVIRINGRTCMHIAGTGFDSAVTAEFETLKRHGFLNYALSILKVVLNYRPIEAIIQLENETISGQFFMINIANTGQFGYNIRIAPAAHPADGRFDLVLVSAFPRWYFPIFALQLLAGKLQTSSFVRYISCTSEITLSTPFTSFQIEGEPIQVESPVKISIEPGRLNVIDTGQTRF</sequence>
<evidence type="ECO:0000256" key="5">
    <source>
        <dbReference type="ARBA" id="ARBA00022741"/>
    </source>
</evidence>
<dbReference type="InterPro" id="IPR050187">
    <property type="entry name" value="Lipid_Phosphate_FormReg"/>
</dbReference>
<dbReference type="RefSeq" id="WP_282589822.1">
    <property type="nucleotide sequence ID" value="NZ_JAPAAF010000001.1"/>
</dbReference>
<name>A0AA42C8H5_9BACT</name>
<dbReference type="PANTHER" id="PTHR12358">
    <property type="entry name" value="SPHINGOSINE KINASE"/>
    <property type="match status" value="1"/>
</dbReference>
<keyword evidence="11" id="KW-1208">Phospholipid metabolism</keyword>
<evidence type="ECO:0000256" key="6">
    <source>
        <dbReference type="ARBA" id="ARBA00022777"/>
    </source>
</evidence>
<feature type="domain" description="DAGKc" evidence="12">
    <location>
        <begin position="4"/>
        <end position="129"/>
    </location>
</feature>
<keyword evidence="5" id="KW-0547">Nucleotide-binding</keyword>
<reference evidence="13" key="1">
    <citation type="submission" date="2022-10" db="EMBL/GenBank/DDBJ databases">
        <title>Gaoshiqiia sediminis gen. nov., sp. nov., isolated from coastal sediment.</title>
        <authorList>
            <person name="Yu W.X."/>
            <person name="Mu D.S."/>
            <person name="Du J.Z."/>
            <person name="Liang Y.Q."/>
        </authorList>
    </citation>
    <scope>NUCLEOTIDE SEQUENCE</scope>
    <source>
        <strain evidence="13">A06</strain>
    </source>
</reference>
<keyword evidence="9" id="KW-0443">Lipid metabolism</keyword>
<dbReference type="InterPro" id="IPR017438">
    <property type="entry name" value="ATP-NAD_kinase_N"/>
</dbReference>
<evidence type="ECO:0000256" key="8">
    <source>
        <dbReference type="ARBA" id="ARBA00022842"/>
    </source>
</evidence>
<dbReference type="Pfam" id="PF00781">
    <property type="entry name" value="DAGK_cat"/>
    <property type="match status" value="1"/>
</dbReference>
<evidence type="ECO:0000313" key="13">
    <source>
        <dbReference type="EMBL" id="MCW0481217.1"/>
    </source>
</evidence>
<dbReference type="GO" id="GO:0016301">
    <property type="term" value="F:kinase activity"/>
    <property type="evidence" value="ECO:0007669"/>
    <property type="project" value="UniProtKB-KW"/>
</dbReference>
<protein>
    <submittedName>
        <fullName evidence="13">Diacylglycerol kinase family lipid kinase</fullName>
    </submittedName>
</protein>
<dbReference type="GO" id="GO:0008654">
    <property type="term" value="P:phospholipid biosynthetic process"/>
    <property type="evidence" value="ECO:0007669"/>
    <property type="project" value="UniProtKB-KW"/>
</dbReference>
<dbReference type="InterPro" id="IPR005218">
    <property type="entry name" value="Diacylglycerol/lipid_kinase"/>
</dbReference>
<dbReference type="AlphaFoldDB" id="A0AA42C8H5"/>
<evidence type="ECO:0000256" key="9">
    <source>
        <dbReference type="ARBA" id="ARBA00023098"/>
    </source>
</evidence>
<evidence type="ECO:0000256" key="2">
    <source>
        <dbReference type="ARBA" id="ARBA00022516"/>
    </source>
</evidence>
<keyword evidence="7" id="KW-0067">ATP-binding</keyword>
<dbReference type="Gene3D" id="3.40.50.10330">
    <property type="entry name" value="Probable inorganic polyphosphate/atp-NAD kinase, domain 1"/>
    <property type="match status" value="1"/>
</dbReference>
<dbReference type="InterPro" id="IPR016064">
    <property type="entry name" value="NAD/diacylglycerol_kinase_sf"/>
</dbReference>
<dbReference type="Gene3D" id="2.60.200.40">
    <property type="match status" value="1"/>
</dbReference>
<dbReference type="Pfam" id="PF19279">
    <property type="entry name" value="YegS_C"/>
    <property type="match status" value="1"/>
</dbReference>
<dbReference type="GO" id="GO:0046872">
    <property type="term" value="F:metal ion binding"/>
    <property type="evidence" value="ECO:0007669"/>
    <property type="project" value="UniProtKB-KW"/>
</dbReference>
<gene>
    <name evidence="13" type="ORF">N2K84_00645</name>
</gene>
<keyword evidence="3" id="KW-0808">Transferase</keyword>
<evidence type="ECO:0000256" key="1">
    <source>
        <dbReference type="ARBA" id="ARBA00001946"/>
    </source>
</evidence>
<dbReference type="SUPFAM" id="SSF111331">
    <property type="entry name" value="NAD kinase/diacylglycerol kinase-like"/>
    <property type="match status" value="1"/>
</dbReference>
<evidence type="ECO:0000256" key="7">
    <source>
        <dbReference type="ARBA" id="ARBA00022840"/>
    </source>
</evidence>